<evidence type="ECO:0000313" key="1">
    <source>
        <dbReference type="EMBL" id="MFN6548410.1"/>
    </source>
</evidence>
<comment type="caution">
    <text evidence="1">The sequence shown here is derived from an EMBL/GenBank/DDBJ whole genome shotgun (WGS) entry which is preliminary data.</text>
</comment>
<keyword evidence="2" id="KW-1185">Reference proteome</keyword>
<organism evidence="1 2">
    <name type="scientific">Mycolicibacterium nivoides</name>
    <dbReference type="NCBI Taxonomy" id="2487344"/>
    <lineage>
        <taxon>Bacteria</taxon>
        <taxon>Bacillati</taxon>
        <taxon>Actinomycetota</taxon>
        <taxon>Actinomycetes</taxon>
        <taxon>Mycobacteriales</taxon>
        <taxon>Mycobacteriaceae</taxon>
        <taxon>Mycolicibacterium</taxon>
    </lineage>
</organism>
<gene>
    <name evidence="1" type="ORF">ACK4CT_35130</name>
</gene>
<dbReference type="EMBL" id="JBKBDD010000023">
    <property type="protein sequence ID" value="MFN6548410.1"/>
    <property type="molecule type" value="Genomic_DNA"/>
</dbReference>
<reference evidence="1 2" key="1">
    <citation type="submission" date="2024-12" db="EMBL/GenBank/DDBJ databases">
        <title>The coexistence of Mycolicibacterium septicum and Mycolicibacterium nivoides in clinical samples.</title>
        <authorList>
            <person name="Wang C."/>
            <person name="Feng Y."/>
            <person name="Zong Z."/>
        </authorList>
    </citation>
    <scope>NUCLEOTIDE SEQUENCE [LARGE SCALE GENOMIC DNA]</scope>
    <source>
        <strain evidence="1 2">120309</strain>
    </source>
</reference>
<protein>
    <submittedName>
        <fullName evidence="1">Uncharacterized protein</fullName>
    </submittedName>
</protein>
<dbReference type="RefSeq" id="WP_409545932.1">
    <property type="nucleotide sequence ID" value="NZ_JBKBDD010000023.1"/>
</dbReference>
<proteinExistence type="predicted"/>
<evidence type="ECO:0000313" key="2">
    <source>
        <dbReference type="Proteomes" id="UP001635816"/>
    </source>
</evidence>
<accession>A0ABW9LKN8</accession>
<dbReference type="Proteomes" id="UP001635816">
    <property type="component" value="Unassembled WGS sequence"/>
</dbReference>
<name>A0ABW9LKN8_9MYCO</name>
<sequence>MSQVLTIGDLLDRLVGVDRSLPVVIQAVDEPVGNYGVRDIEVVPMQRESTYAADPNGWDVYHSDFRQPSEYYDEPGPVAFLTIEAPPSPQSAD</sequence>